<evidence type="ECO:0000256" key="2">
    <source>
        <dbReference type="SAM" id="Phobius"/>
    </source>
</evidence>
<keyword evidence="2" id="KW-0472">Membrane</keyword>
<feature type="signal peptide" evidence="3">
    <location>
        <begin position="1"/>
        <end position="28"/>
    </location>
</feature>
<name>A0A9N9RR42_9DIPT</name>
<evidence type="ECO:0000313" key="4">
    <source>
        <dbReference type="EMBL" id="CAG9803302.1"/>
    </source>
</evidence>
<reference evidence="4" key="2">
    <citation type="submission" date="2022-10" db="EMBL/GenBank/DDBJ databases">
        <authorList>
            <consortium name="ENA_rothamsted_submissions"/>
            <consortium name="culmorum"/>
            <person name="King R."/>
        </authorList>
    </citation>
    <scope>NUCLEOTIDE SEQUENCE</scope>
</reference>
<evidence type="ECO:0000313" key="5">
    <source>
        <dbReference type="Proteomes" id="UP001153620"/>
    </source>
</evidence>
<evidence type="ECO:0000256" key="3">
    <source>
        <dbReference type="SAM" id="SignalP"/>
    </source>
</evidence>
<evidence type="ECO:0000256" key="1">
    <source>
        <dbReference type="SAM" id="MobiDB-lite"/>
    </source>
</evidence>
<gene>
    <name evidence="4" type="ORF">CHIRRI_LOCUS6203</name>
</gene>
<keyword evidence="5" id="KW-1185">Reference proteome</keyword>
<dbReference type="InterPro" id="IPR032675">
    <property type="entry name" value="LRR_dom_sf"/>
</dbReference>
<feature type="transmembrane region" description="Helical" evidence="2">
    <location>
        <begin position="498"/>
        <end position="518"/>
    </location>
</feature>
<feature type="region of interest" description="Disordered" evidence="1">
    <location>
        <begin position="835"/>
        <end position="862"/>
    </location>
</feature>
<keyword evidence="2" id="KW-0812">Transmembrane</keyword>
<feature type="compositionally biased region" description="Low complexity" evidence="1">
    <location>
        <begin position="841"/>
        <end position="852"/>
    </location>
</feature>
<feature type="chain" id="PRO_5040507079" evidence="3">
    <location>
        <begin position="29"/>
        <end position="862"/>
    </location>
</feature>
<proteinExistence type="predicted"/>
<organism evidence="4 5">
    <name type="scientific">Chironomus riparius</name>
    <dbReference type="NCBI Taxonomy" id="315576"/>
    <lineage>
        <taxon>Eukaryota</taxon>
        <taxon>Metazoa</taxon>
        <taxon>Ecdysozoa</taxon>
        <taxon>Arthropoda</taxon>
        <taxon>Hexapoda</taxon>
        <taxon>Insecta</taxon>
        <taxon>Pterygota</taxon>
        <taxon>Neoptera</taxon>
        <taxon>Endopterygota</taxon>
        <taxon>Diptera</taxon>
        <taxon>Nematocera</taxon>
        <taxon>Chironomoidea</taxon>
        <taxon>Chironomidae</taxon>
        <taxon>Chironominae</taxon>
        <taxon>Chironomus</taxon>
    </lineage>
</organism>
<dbReference type="EMBL" id="OU895878">
    <property type="protein sequence ID" value="CAG9803302.1"/>
    <property type="molecule type" value="Genomic_DNA"/>
</dbReference>
<sequence length="862" mass="97774">MCITRKISFCLLVFIQITLLLNASKAAAADPKVDICTSLCRCGNETGIEKIHCDFNEDKEYKLDDRLILPLRANGINISLGDNSKLELREGFFGSRNNVNSLSIQGIKSDFKNSNNQVVLARQSLVGIRGTLPEISFKNIKRVTLLEKSLDDVSEIVLFVENIWKVTVEKEVFGSTSYNATFNDIADLNLKEGFLRTNVVENKNRVFNLFINRCHVSELLPMYGAYLTELRIENSDVESIKSKAFAMNEIDSLVMNNVKIQSIEKDIFREGTILRNLAVTNCKIGKIESRAIHTIGTTSFIFEKNLVQDTIEEDSIEFIGAIVYIAHNTINKMGSNWLRAVDVNNITVMNNTFGMFDSMILDGSSNVTCLFYHNKFTTVEEDSFKRISSKCPYKQLIFHDNCSCKFPQWLQGRFDESFVSLKDLESESFCTLRSNDELLKCLNGETIKFEHYYEEKCSKSNKGKRFNCKKVKVEKIDAKFVDPKILSDEIDWMEYVNIYTIICCALIIILPCFVCILFNKRKPRRDENYNTSNNFHHNHHQTDLLHLNQSEGPPSYEASLRSTKSFSNHDRIIIKQTLDIMKQKQPEDKYEMVNNNTQRLLHEHLNEYEKVKIIGDIVQTIGECENCGEDFVAFTDILYKHLAPVTTTTLRSTTVSNIPQHNQQPLVIDDLYSEPALPQTSNSTPSANRGFSKQHSEHIYAEPTMLTQQQTMMPLLLANNYSNPLDSNSNVNNNNVYSEPIIHDVAAANSTPSLGSFKPLVATPYAISQTIDQPSTSKNLPDIVNRMEAGPSNANQINRITRSPNTNRKIPEYTVPSTSHKVPVRVTQDNIEDWSDESMENSTSSNHSGGSNATVKIDELLE</sequence>
<dbReference type="OrthoDB" id="8185041at2759"/>
<dbReference type="Gene3D" id="3.80.10.10">
    <property type="entry name" value="Ribonuclease Inhibitor"/>
    <property type="match status" value="1"/>
</dbReference>
<keyword evidence="2" id="KW-1133">Transmembrane helix</keyword>
<dbReference type="Proteomes" id="UP001153620">
    <property type="component" value="Chromosome 2"/>
</dbReference>
<accession>A0A9N9RR42</accession>
<reference evidence="4" key="1">
    <citation type="submission" date="2022-01" db="EMBL/GenBank/DDBJ databases">
        <authorList>
            <person name="King R."/>
        </authorList>
    </citation>
    <scope>NUCLEOTIDE SEQUENCE</scope>
</reference>
<dbReference type="AlphaFoldDB" id="A0A9N9RR42"/>
<protein>
    <submittedName>
        <fullName evidence="4">Uncharacterized protein</fullName>
    </submittedName>
</protein>
<keyword evidence="3" id="KW-0732">Signal</keyword>